<organism evidence="2 3">
    <name type="scientific">Pseudomonas duriflava</name>
    <dbReference type="NCBI Taxonomy" id="459528"/>
    <lineage>
        <taxon>Bacteria</taxon>
        <taxon>Pseudomonadati</taxon>
        <taxon>Pseudomonadota</taxon>
        <taxon>Gammaproteobacteria</taxon>
        <taxon>Pseudomonadales</taxon>
        <taxon>Pseudomonadaceae</taxon>
        <taxon>Pseudomonas</taxon>
    </lineage>
</organism>
<proteinExistence type="predicted"/>
<keyword evidence="1" id="KW-0472">Membrane</keyword>
<dbReference type="OrthoDB" id="9961401at2"/>
<dbReference type="RefSeq" id="WP_145143026.1">
    <property type="nucleotide sequence ID" value="NZ_VLKY01000009.1"/>
</dbReference>
<dbReference type="AlphaFoldDB" id="A0A562Q8I6"/>
<evidence type="ECO:0000313" key="3">
    <source>
        <dbReference type="Proteomes" id="UP000316905"/>
    </source>
</evidence>
<sequence>MKKPQAQPASSLQDDAHTHDGKGVALFVLGIILALFGVIAMSIEFARGTHHYGMPMIIWMLAFLIKLAESFRLRHLLKQAQTPK</sequence>
<name>A0A562Q8I6_9PSED</name>
<keyword evidence="3" id="KW-1185">Reference proteome</keyword>
<dbReference type="EMBL" id="VLKY01000009">
    <property type="protein sequence ID" value="TWI53028.1"/>
    <property type="molecule type" value="Genomic_DNA"/>
</dbReference>
<reference evidence="2 3" key="1">
    <citation type="journal article" date="2015" name="Stand. Genomic Sci.">
        <title>Genomic Encyclopedia of Bacterial and Archaeal Type Strains, Phase III: the genomes of soil and plant-associated and newly described type strains.</title>
        <authorList>
            <person name="Whitman W.B."/>
            <person name="Woyke T."/>
            <person name="Klenk H.P."/>
            <person name="Zhou Y."/>
            <person name="Lilburn T.G."/>
            <person name="Beck B.J."/>
            <person name="De Vos P."/>
            <person name="Vandamme P."/>
            <person name="Eisen J.A."/>
            <person name="Garrity G."/>
            <person name="Hugenholtz P."/>
            <person name="Kyrpides N.C."/>
        </authorList>
    </citation>
    <scope>NUCLEOTIDE SEQUENCE [LARGE SCALE GENOMIC DNA]</scope>
    <source>
        <strain evidence="2 3">CGMCC 1.6858</strain>
    </source>
</reference>
<gene>
    <name evidence="2" type="ORF">IQ22_02865</name>
</gene>
<feature type="transmembrane region" description="Helical" evidence="1">
    <location>
        <begin position="21"/>
        <end position="43"/>
    </location>
</feature>
<evidence type="ECO:0000256" key="1">
    <source>
        <dbReference type="SAM" id="Phobius"/>
    </source>
</evidence>
<feature type="transmembrane region" description="Helical" evidence="1">
    <location>
        <begin position="49"/>
        <end position="68"/>
    </location>
</feature>
<protein>
    <submittedName>
        <fullName evidence="2">Uncharacterized protein</fullName>
    </submittedName>
</protein>
<keyword evidence="1" id="KW-1133">Transmembrane helix</keyword>
<evidence type="ECO:0000313" key="2">
    <source>
        <dbReference type="EMBL" id="TWI53028.1"/>
    </source>
</evidence>
<comment type="caution">
    <text evidence="2">The sequence shown here is derived from an EMBL/GenBank/DDBJ whole genome shotgun (WGS) entry which is preliminary data.</text>
</comment>
<keyword evidence="1" id="KW-0812">Transmembrane</keyword>
<accession>A0A562Q8I6</accession>
<dbReference type="Proteomes" id="UP000316905">
    <property type="component" value="Unassembled WGS sequence"/>
</dbReference>